<dbReference type="SUPFAM" id="SSF51905">
    <property type="entry name" value="FAD/NAD(P)-binding domain"/>
    <property type="match status" value="1"/>
</dbReference>
<dbReference type="Proteomes" id="UP000238823">
    <property type="component" value="Unassembled WGS sequence"/>
</dbReference>
<dbReference type="InterPro" id="IPR036188">
    <property type="entry name" value="FAD/NAD-bd_sf"/>
</dbReference>
<protein>
    <submittedName>
        <fullName evidence="3">Glutamate synthase subunit beta</fullName>
    </submittedName>
</protein>
<evidence type="ECO:0000313" key="4">
    <source>
        <dbReference type="Proteomes" id="UP000238823"/>
    </source>
</evidence>
<dbReference type="OrthoDB" id="1494755at2"/>
<accession>A0A2S9YJ95</accession>
<dbReference type="Pfam" id="PF13450">
    <property type="entry name" value="NAD_binding_8"/>
    <property type="match status" value="1"/>
</dbReference>
<feature type="region of interest" description="Disordered" evidence="1">
    <location>
        <begin position="420"/>
        <end position="453"/>
    </location>
</feature>
<keyword evidence="2" id="KW-0472">Membrane</keyword>
<feature type="transmembrane region" description="Helical" evidence="2">
    <location>
        <begin position="514"/>
        <end position="534"/>
    </location>
</feature>
<dbReference type="AlphaFoldDB" id="A0A2S9YJ95"/>
<gene>
    <name evidence="3" type="ORF">ENSA7_47590</name>
</gene>
<keyword evidence="2" id="KW-0812">Transmembrane</keyword>
<evidence type="ECO:0000256" key="2">
    <source>
        <dbReference type="SAM" id="Phobius"/>
    </source>
</evidence>
<comment type="caution">
    <text evidence="3">The sequence shown here is derived from an EMBL/GenBank/DDBJ whole genome shotgun (WGS) entry which is preliminary data.</text>
</comment>
<proteinExistence type="predicted"/>
<organism evidence="3 4">
    <name type="scientific">Enhygromyxa salina</name>
    <dbReference type="NCBI Taxonomy" id="215803"/>
    <lineage>
        <taxon>Bacteria</taxon>
        <taxon>Pseudomonadati</taxon>
        <taxon>Myxococcota</taxon>
        <taxon>Polyangia</taxon>
        <taxon>Nannocystales</taxon>
        <taxon>Nannocystaceae</taxon>
        <taxon>Enhygromyxa</taxon>
    </lineage>
</organism>
<name>A0A2S9YJ95_9BACT</name>
<reference evidence="3 4" key="1">
    <citation type="submission" date="2018-03" db="EMBL/GenBank/DDBJ databases">
        <title>Draft Genome Sequences of the Obligatory Marine Myxobacteria Enhygromyxa salina SWB007.</title>
        <authorList>
            <person name="Poehlein A."/>
            <person name="Moghaddam J.A."/>
            <person name="Harms H."/>
            <person name="Alanjari M."/>
            <person name="Koenig G.M."/>
            <person name="Daniel R."/>
            <person name="Schaeberle T.F."/>
        </authorList>
    </citation>
    <scope>NUCLEOTIDE SEQUENCE [LARGE SCALE GENOMIC DNA]</scope>
    <source>
        <strain evidence="3 4">SWB007</strain>
    </source>
</reference>
<dbReference type="Gene3D" id="3.50.50.60">
    <property type="entry name" value="FAD/NAD(P)-binding domain"/>
    <property type="match status" value="2"/>
</dbReference>
<keyword evidence="2" id="KW-1133">Transmembrane helix</keyword>
<evidence type="ECO:0000256" key="1">
    <source>
        <dbReference type="SAM" id="MobiDB-lite"/>
    </source>
</evidence>
<evidence type="ECO:0000313" key="3">
    <source>
        <dbReference type="EMBL" id="PRQ05130.1"/>
    </source>
</evidence>
<dbReference type="EMBL" id="PVNL01000097">
    <property type="protein sequence ID" value="PRQ05130.1"/>
    <property type="molecule type" value="Genomic_DNA"/>
</dbReference>
<sequence>MDAPQAAIVLESMAVPNWPGVYVLGCIDRRVTIYSQQVRGLNLAAALVAGEQVSVDDDVVVVGAGAAGLTCAAGLRRLGAKVTVLEKNSTILSLFRLGSQRWLHPGVYDWPLDGWNRDRAGLPVLDWEHGQVNSVLRQLEDAWEQEGDGANLCFDVGLIGIGDAGEQPRRVTWETGTARTRTVILAVGFGLEPTPLADERSYWEADSFDYDRKDGPQRWLVSGCGDGALTDLFRLCIQDFRHDRVLLDFTEDQRMGELREQIRQIEANASIQRDPAKLHDAYEHLNAPWVVEAMQQRARSHNVTLVAPTADFLNAQASPLNRFLAGQLFRARRFRFLQDRLKSVDRANGKVVVRFKNSAVQHFDRIQRRHGPESALASGFPAIAEAVEKDRRDRQVRPTLTDQTRDRFWVAGAFGEPRTPGGVAAARAAAARTSPRREQRPNAGAFQPDSANHIAGSTQLDRDAAAAFVDDPNLARVEDELGGVRIRPSRPASPDAEGSQFESASRNESQGQTLLASTLIVVIVGCLVLLIVIWSL</sequence>
<feature type="region of interest" description="Disordered" evidence="1">
    <location>
        <begin position="485"/>
        <end position="508"/>
    </location>
</feature>